<keyword evidence="2" id="KW-1185">Reference proteome</keyword>
<evidence type="ECO:0000313" key="1">
    <source>
        <dbReference type="EnsemblPlants" id="Solyc11g040160.1.1.1"/>
    </source>
</evidence>
<dbReference type="EnsemblPlants" id="Solyc11g040160.1.1">
    <property type="protein sequence ID" value="Solyc11g040160.1.1.1"/>
    <property type="gene ID" value="Solyc11g040160.1"/>
</dbReference>
<protein>
    <submittedName>
        <fullName evidence="1">Uncharacterized protein</fullName>
    </submittedName>
</protein>
<dbReference type="InParanoid" id="A0A3Q7IVC2"/>
<dbReference type="Proteomes" id="UP000004994">
    <property type="component" value="Chromosome 11"/>
</dbReference>
<evidence type="ECO:0000313" key="2">
    <source>
        <dbReference type="Proteomes" id="UP000004994"/>
    </source>
</evidence>
<name>A0A3Q7IVC2_SOLLC</name>
<dbReference type="Gramene" id="Solyc11g040160.1.1">
    <property type="protein sequence ID" value="Solyc11g040160.1.1.1"/>
    <property type="gene ID" value="Solyc11g040160.1"/>
</dbReference>
<dbReference type="STRING" id="4081.A0A3Q7IVC2"/>
<reference evidence="1" key="1">
    <citation type="journal article" date="2012" name="Nature">
        <title>The tomato genome sequence provides insights into fleshy fruit evolution.</title>
        <authorList>
            <consortium name="Tomato Genome Consortium"/>
        </authorList>
    </citation>
    <scope>NUCLEOTIDE SEQUENCE [LARGE SCALE GENOMIC DNA]</scope>
    <source>
        <strain evidence="1">cv. Heinz 1706</strain>
    </source>
</reference>
<dbReference type="AlphaFoldDB" id="A0A3Q7IVC2"/>
<organism evidence="1">
    <name type="scientific">Solanum lycopersicum</name>
    <name type="common">Tomato</name>
    <name type="synonym">Lycopersicon esculentum</name>
    <dbReference type="NCBI Taxonomy" id="4081"/>
    <lineage>
        <taxon>Eukaryota</taxon>
        <taxon>Viridiplantae</taxon>
        <taxon>Streptophyta</taxon>
        <taxon>Embryophyta</taxon>
        <taxon>Tracheophyta</taxon>
        <taxon>Spermatophyta</taxon>
        <taxon>Magnoliopsida</taxon>
        <taxon>eudicotyledons</taxon>
        <taxon>Gunneridae</taxon>
        <taxon>Pentapetalae</taxon>
        <taxon>asterids</taxon>
        <taxon>lamiids</taxon>
        <taxon>Solanales</taxon>
        <taxon>Solanaceae</taxon>
        <taxon>Solanoideae</taxon>
        <taxon>Solaneae</taxon>
        <taxon>Solanum</taxon>
        <taxon>Solanum subgen. Lycopersicon</taxon>
    </lineage>
</organism>
<reference evidence="1" key="2">
    <citation type="submission" date="2019-01" db="UniProtKB">
        <authorList>
            <consortium name="EnsemblPlants"/>
        </authorList>
    </citation>
    <scope>IDENTIFICATION</scope>
    <source>
        <strain evidence="1">cv. Heinz 1706</strain>
    </source>
</reference>
<sequence>MVVYGNNNPREVHHKASFFVSFKVNPCFFSGQAGYVALYCRKTSDPNVFTISLICVPHAYDN</sequence>
<dbReference type="PaxDb" id="4081-Solyc11g040160.1.1"/>
<proteinExistence type="predicted"/>
<accession>A0A3Q7IVC2</accession>